<name>A0A1J8QAD7_9AGAM</name>
<accession>A0A1J8QAD7</accession>
<sequence>MNAEQEDDPLGVPVPTRTRFFQQEDIALTPITSRSQLEIGPSRLQDSKEHAEAQSS</sequence>
<dbReference type="EMBL" id="LVVM01001894">
    <property type="protein sequence ID" value="OJA17631.1"/>
    <property type="molecule type" value="Genomic_DNA"/>
</dbReference>
<organism evidence="2 3">
    <name type="scientific">Rhizopogon vesiculosus</name>
    <dbReference type="NCBI Taxonomy" id="180088"/>
    <lineage>
        <taxon>Eukaryota</taxon>
        <taxon>Fungi</taxon>
        <taxon>Dikarya</taxon>
        <taxon>Basidiomycota</taxon>
        <taxon>Agaricomycotina</taxon>
        <taxon>Agaricomycetes</taxon>
        <taxon>Agaricomycetidae</taxon>
        <taxon>Boletales</taxon>
        <taxon>Suillineae</taxon>
        <taxon>Rhizopogonaceae</taxon>
        <taxon>Rhizopogon</taxon>
    </lineage>
</organism>
<dbReference type="AlphaFoldDB" id="A0A1J8QAD7"/>
<evidence type="ECO:0000313" key="2">
    <source>
        <dbReference type="EMBL" id="OJA17631.1"/>
    </source>
</evidence>
<evidence type="ECO:0000256" key="1">
    <source>
        <dbReference type="SAM" id="MobiDB-lite"/>
    </source>
</evidence>
<feature type="region of interest" description="Disordered" evidence="1">
    <location>
        <begin position="31"/>
        <end position="56"/>
    </location>
</feature>
<dbReference type="Proteomes" id="UP000183567">
    <property type="component" value="Unassembled WGS sequence"/>
</dbReference>
<gene>
    <name evidence="2" type="ORF">AZE42_08322</name>
</gene>
<comment type="caution">
    <text evidence="2">The sequence shown here is derived from an EMBL/GenBank/DDBJ whole genome shotgun (WGS) entry which is preliminary data.</text>
</comment>
<dbReference type="STRING" id="180088.A0A1J8QAD7"/>
<protein>
    <submittedName>
        <fullName evidence="2">Uncharacterized protein</fullName>
    </submittedName>
</protein>
<reference evidence="2 3" key="1">
    <citation type="submission" date="2016-03" db="EMBL/GenBank/DDBJ databases">
        <title>Comparative genomics of the ectomycorrhizal sister species Rhizopogon vinicolor and Rhizopogon vesiculosus (Basidiomycota: Boletales) reveals a divergence of the mating type B locus.</title>
        <authorList>
            <person name="Mujic A.B."/>
            <person name="Kuo A."/>
            <person name="Tritt A."/>
            <person name="Lipzen A."/>
            <person name="Chen C."/>
            <person name="Johnson J."/>
            <person name="Sharma A."/>
            <person name="Barry K."/>
            <person name="Grigoriev I.V."/>
            <person name="Spatafora J.W."/>
        </authorList>
    </citation>
    <scope>NUCLEOTIDE SEQUENCE [LARGE SCALE GENOMIC DNA]</scope>
    <source>
        <strain evidence="2 3">AM-OR11-056</strain>
    </source>
</reference>
<feature type="compositionally biased region" description="Basic and acidic residues" evidence="1">
    <location>
        <begin position="45"/>
        <end position="56"/>
    </location>
</feature>
<evidence type="ECO:0000313" key="3">
    <source>
        <dbReference type="Proteomes" id="UP000183567"/>
    </source>
</evidence>
<proteinExistence type="predicted"/>
<keyword evidence="3" id="KW-1185">Reference proteome</keyword>